<gene>
    <name evidence="2" type="ORF">M2412_002874</name>
</gene>
<protein>
    <recommendedName>
        <fullName evidence="4">Lipoprotein</fullName>
    </recommendedName>
</protein>
<name>A0AAW5PKL4_9GAMM</name>
<evidence type="ECO:0000313" key="3">
    <source>
        <dbReference type="Proteomes" id="UP001320691"/>
    </source>
</evidence>
<dbReference type="EMBL" id="JANUEK010000007">
    <property type="protein sequence ID" value="MCS4280865.1"/>
    <property type="molecule type" value="Genomic_DNA"/>
</dbReference>
<dbReference type="RefSeq" id="WP_259261477.1">
    <property type="nucleotide sequence ID" value="NZ_JANUEK010000007.1"/>
</dbReference>
<feature type="compositionally biased region" description="Pro residues" evidence="1">
    <location>
        <begin position="177"/>
        <end position="197"/>
    </location>
</feature>
<proteinExistence type="predicted"/>
<dbReference type="AlphaFoldDB" id="A0AAW5PKL4"/>
<organism evidence="2 3">
    <name type="scientific">Stenotrophomonas rhizophila</name>
    <dbReference type="NCBI Taxonomy" id="216778"/>
    <lineage>
        <taxon>Bacteria</taxon>
        <taxon>Pseudomonadati</taxon>
        <taxon>Pseudomonadota</taxon>
        <taxon>Gammaproteobacteria</taxon>
        <taxon>Lysobacterales</taxon>
        <taxon>Lysobacteraceae</taxon>
        <taxon>Stenotrophomonas</taxon>
    </lineage>
</organism>
<evidence type="ECO:0000256" key="1">
    <source>
        <dbReference type="SAM" id="MobiDB-lite"/>
    </source>
</evidence>
<sequence>MLCALVTAAMLSGCVVSQTRNGSYQFGFIDPGTSVAEFQTANGKARLRRHMDGTWGVRFPDTLSVYRMGRHDQVSLVRTLTVGGTTAALFERRNRQCVDFELLTITRGNVARNLIQPGCGQPVSVNVENDQLVLRTVEQRPMVWAWSPEGLKRGRLQAPPQAPAPRTASPAPRRSTPAPPVQPRPRPSAPSPRPTSPPARVSDAVAIPSGSIDVVKLPPTRVTLEKGD</sequence>
<evidence type="ECO:0000313" key="2">
    <source>
        <dbReference type="EMBL" id="MCS4280865.1"/>
    </source>
</evidence>
<reference evidence="2" key="1">
    <citation type="submission" date="2022-08" db="EMBL/GenBank/DDBJ databases">
        <title>Genomic analyses of the natural microbiome of Caenorhabditis elegans.</title>
        <authorList>
            <person name="Samuel B."/>
        </authorList>
    </citation>
    <scope>NUCLEOTIDE SEQUENCE</scope>
    <source>
        <strain evidence="2">BIGb0277</strain>
    </source>
</reference>
<dbReference type="Proteomes" id="UP001320691">
    <property type="component" value="Unassembled WGS sequence"/>
</dbReference>
<accession>A0AAW5PKL4</accession>
<feature type="compositionally biased region" description="Low complexity" evidence="1">
    <location>
        <begin position="164"/>
        <end position="176"/>
    </location>
</feature>
<feature type="region of interest" description="Disordered" evidence="1">
    <location>
        <begin position="152"/>
        <end position="212"/>
    </location>
</feature>
<comment type="caution">
    <text evidence="2">The sequence shown here is derived from an EMBL/GenBank/DDBJ whole genome shotgun (WGS) entry which is preliminary data.</text>
</comment>
<evidence type="ECO:0008006" key="4">
    <source>
        <dbReference type="Google" id="ProtNLM"/>
    </source>
</evidence>